<dbReference type="AlphaFoldDB" id="A0A8J4UN40"/>
<accession>A0A8J4UN40</accession>
<dbReference type="Proteomes" id="UP000727407">
    <property type="component" value="Unassembled WGS sequence"/>
</dbReference>
<feature type="non-terminal residue" evidence="1">
    <location>
        <position position="50"/>
    </location>
</feature>
<sequence>MNITSHVEINASDENGLISYGNGVLNITEYLVSALVRENGTDYSISLQSL</sequence>
<keyword evidence="2" id="KW-1185">Reference proteome</keyword>
<proteinExistence type="predicted"/>
<evidence type="ECO:0000313" key="1">
    <source>
        <dbReference type="EMBL" id="KAF5898385.1"/>
    </source>
</evidence>
<name>A0A8J4UN40_CLAMG</name>
<dbReference type="EMBL" id="QNUK01000202">
    <property type="protein sequence ID" value="KAF5898385.1"/>
    <property type="molecule type" value="Genomic_DNA"/>
</dbReference>
<comment type="caution">
    <text evidence="1">The sequence shown here is derived from an EMBL/GenBank/DDBJ whole genome shotgun (WGS) entry which is preliminary data.</text>
</comment>
<reference evidence="1" key="1">
    <citation type="submission" date="2020-07" db="EMBL/GenBank/DDBJ databases">
        <title>Clarias magur genome sequencing, assembly and annotation.</title>
        <authorList>
            <person name="Kushwaha B."/>
            <person name="Kumar R."/>
            <person name="Das P."/>
            <person name="Joshi C.G."/>
            <person name="Kumar D."/>
            <person name="Nagpure N.S."/>
            <person name="Pandey M."/>
            <person name="Agarwal S."/>
            <person name="Srivastava S."/>
            <person name="Singh M."/>
            <person name="Sahoo L."/>
            <person name="Jayasankar P."/>
            <person name="Meher P.K."/>
            <person name="Koringa P.G."/>
            <person name="Iquebal M.A."/>
            <person name="Das S.P."/>
            <person name="Bit A."/>
            <person name="Patnaik S."/>
            <person name="Patel N."/>
            <person name="Shah T.M."/>
            <person name="Hinsu A."/>
            <person name="Jena J.K."/>
        </authorList>
    </citation>
    <scope>NUCLEOTIDE SEQUENCE</scope>
    <source>
        <strain evidence="1">CIFAMagur01</strain>
        <tissue evidence="1">Testis</tissue>
    </source>
</reference>
<evidence type="ECO:0000313" key="2">
    <source>
        <dbReference type="Proteomes" id="UP000727407"/>
    </source>
</evidence>
<keyword evidence="1" id="KW-0675">Receptor</keyword>
<gene>
    <name evidence="1" type="ORF">DAT39_011919</name>
</gene>
<protein>
    <submittedName>
        <fullName evidence="1">Adhesion G protein-coupled receptor E3-like</fullName>
    </submittedName>
</protein>
<organism evidence="1 2">
    <name type="scientific">Clarias magur</name>
    <name type="common">Asian catfish</name>
    <name type="synonym">Macropteronotus magur</name>
    <dbReference type="NCBI Taxonomy" id="1594786"/>
    <lineage>
        <taxon>Eukaryota</taxon>
        <taxon>Metazoa</taxon>
        <taxon>Chordata</taxon>
        <taxon>Craniata</taxon>
        <taxon>Vertebrata</taxon>
        <taxon>Euteleostomi</taxon>
        <taxon>Actinopterygii</taxon>
        <taxon>Neopterygii</taxon>
        <taxon>Teleostei</taxon>
        <taxon>Ostariophysi</taxon>
        <taxon>Siluriformes</taxon>
        <taxon>Clariidae</taxon>
        <taxon>Clarias</taxon>
    </lineage>
</organism>